<keyword evidence="1 3" id="KW-0489">Methyltransferase</keyword>
<organism evidence="3">
    <name type="scientific">Phallusia mammillata</name>
    <dbReference type="NCBI Taxonomy" id="59560"/>
    <lineage>
        <taxon>Eukaryota</taxon>
        <taxon>Metazoa</taxon>
        <taxon>Chordata</taxon>
        <taxon>Tunicata</taxon>
        <taxon>Ascidiacea</taxon>
        <taxon>Phlebobranchia</taxon>
        <taxon>Ascidiidae</taxon>
        <taxon>Phallusia</taxon>
    </lineage>
</organism>
<dbReference type="GO" id="GO:0008168">
    <property type="term" value="F:methyltransferase activity"/>
    <property type="evidence" value="ECO:0007669"/>
    <property type="project" value="UniProtKB-KW"/>
</dbReference>
<evidence type="ECO:0000256" key="2">
    <source>
        <dbReference type="ARBA" id="ARBA00022691"/>
    </source>
</evidence>
<keyword evidence="3" id="KW-0808">Transferase</keyword>
<reference evidence="3" key="1">
    <citation type="submission" date="2020-04" db="EMBL/GenBank/DDBJ databases">
        <authorList>
            <person name="Neveu A P."/>
        </authorList>
    </citation>
    <scope>NUCLEOTIDE SEQUENCE</scope>
    <source>
        <tissue evidence="3">Whole embryo</tissue>
    </source>
</reference>
<protein>
    <submittedName>
        <fullName evidence="3">Protein-lysine methyltransferase METTL21D-like</fullName>
    </submittedName>
</protein>
<dbReference type="InterPro" id="IPR019410">
    <property type="entry name" value="Methyltransf_16"/>
</dbReference>
<evidence type="ECO:0000313" key="3">
    <source>
        <dbReference type="EMBL" id="CAB3267605.1"/>
    </source>
</evidence>
<proteinExistence type="evidence at transcript level"/>
<dbReference type="AlphaFoldDB" id="A0A6F9DXK8"/>
<dbReference type="GO" id="GO:0032259">
    <property type="term" value="P:methylation"/>
    <property type="evidence" value="ECO:0007669"/>
    <property type="project" value="UniProtKB-KW"/>
</dbReference>
<keyword evidence="2" id="KW-0949">S-adenosyl-L-methionine</keyword>
<dbReference type="PANTHER" id="PTHR14614:SF44">
    <property type="entry name" value="PROTEIN N-LYSINE METHYLTRANSFERASE METTL21D"/>
    <property type="match status" value="1"/>
</dbReference>
<sequence>MELDNTFIREVEIELGPSGKNTTLSILQLEEGECGCVLWDAGIVLLKYLITTKGRKHVMGKHVIELGAGTGAVGLAAKTVGAEMVLLTDLQKYIPLLVENIRQNIKCNLTAVDSAVNHISQKYKEILDAKIFSFEKGSVGAMTLEWGNQKDMAKTVNYLAQFAPTPVCILVADCVYYEDGVKLLVDTIVHLFKSLSEVEILCSFEHRETGNKKELLEMFLNLLKNLHNLVITYIPICEMHEVYRSNDISIIRISQ</sequence>
<dbReference type="PANTHER" id="PTHR14614">
    <property type="entry name" value="HEPATOCELLULAR CARCINOMA-ASSOCIATED ANTIGEN"/>
    <property type="match status" value="1"/>
</dbReference>
<dbReference type="Gene3D" id="3.40.50.150">
    <property type="entry name" value="Vaccinia Virus protein VP39"/>
    <property type="match status" value="1"/>
</dbReference>
<dbReference type="EMBL" id="LR791743">
    <property type="protein sequence ID" value="CAB3267605.1"/>
    <property type="molecule type" value="mRNA"/>
</dbReference>
<accession>A0A6F9DXK8</accession>
<dbReference type="InterPro" id="IPR029063">
    <property type="entry name" value="SAM-dependent_MTases_sf"/>
</dbReference>
<dbReference type="SUPFAM" id="SSF53335">
    <property type="entry name" value="S-adenosyl-L-methionine-dependent methyltransferases"/>
    <property type="match status" value="1"/>
</dbReference>
<evidence type="ECO:0000256" key="1">
    <source>
        <dbReference type="ARBA" id="ARBA00022603"/>
    </source>
</evidence>
<gene>
    <name evidence="3" type="primary">Vcpkmt</name>
</gene>
<dbReference type="Pfam" id="PF10294">
    <property type="entry name" value="Methyltransf_16"/>
    <property type="match status" value="2"/>
</dbReference>
<dbReference type="GO" id="GO:0032991">
    <property type="term" value="C:protein-containing complex"/>
    <property type="evidence" value="ECO:0007669"/>
    <property type="project" value="TreeGrafter"/>
</dbReference>
<name>A0A6F9DXK8_9ASCI</name>
<dbReference type="GO" id="GO:0005829">
    <property type="term" value="C:cytosol"/>
    <property type="evidence" value="ECO:0007669"/>
    <property type="project" value="TreeGrafter"/>
</dbReference>